<comment type="caution">
    <text evidence="1">The sequence shown here is derived from an EMBL/GenBank/DDBJ whole genome shotgun (WGS) entry which is preliminary data.</text>
</comment>
<dbReference type="EMBL" id="CAJVQC010099726">
    <property type="protein sequence ID" value="CAG8830701.1"/>
    <property type="molecule type" value="Genomic_DNA"/>
</dbReference>
<evidence type="ECO:0000313" key="2">
    <source>
        <dbReference type="Proteomes" id="UP000789920"/>
    </source>
</evidence>
<keyword evidence="2" id="KW-1185">Reference proteome</keyword>
<dbReference type="Proteomes" id="UP000789920">
    <property type="component" value="Unassembled WGS sequence"/>
</dbReference>
<gene>
    <name evidence="1" type="ORF">RPERSI_LOCUS27887</name>
</gene>
<feature type="non-terminal residue" evidence="1">
    <location>
        <position position="1"/>
    </location>
</feature>
<protein>
    <submittedName>
        <fullName evidence="1">4214_t:CDS:1</fullName>
    </submittedName>
</protein>
<organism evidence="1 2">
    <name type="scientific">Racocetra persica</name>
    <dbReference type="NCBI Taxonomy" id="160502"/>
    <lineage>
        <taxon>Eukaryota</taxon>
        <taxon>Fungi</taxon>
        <taxon>Fungi incertae sedis</taxon>
        <taxon>Mucoromycota</taxon>
        <taxon>Glomeromycotina</taxon>
        <taxon>Glomeromycetes</taxon>
        <taxon>Diversisporales</taxon>
        <taxon>Gigasporaceae</taxon>
        <taxon>Racocetra</taxon>
    </lineage>
</organism>
<accession>A0ACA9S7H0</accession>
<name>A0ACA9S7H0_9GLOM</name>
<reference evidence="1" key="1">
    <citation type="submission" date="2021-06" db="EMBL/GenBank/DDBJ databases">
        <authorList>
            <person name="Kallberg Y."/>
            <person name="Tangrot J."/>
            <person name="Rosling A."/>
        </authorList>
    </citation>
    <scope>NUCLEOTIDE SEQUENCE</scope>
    <source>
        <strain evidence="1">MA461A</strain>
    </source>
</reference>
<evidence type="ECO:0000313" key="1">
    <source>
        <dbReference type="EMBL" id="CAG8830701.1"/>
    </source>
</evidence>
<sequence length="110" mass="12186">RVALAVVIVESFYIRELKFEVDIVEALRSIGAKQPKGTIGIVVGPTMGNFTPGAINTVLEIAEPPEPSELLELLPTYPIIVTDKARLPKYLINMVLDRLHDEPYTFSLLP</sequence>
<proteinExistence type="predicted"/>